<accession>A0A1Y1ZNN4</accession>
<evidence type="ECO:0000313" key="4">
    <source>
        <dbReference type="Proteomes" id="UP000193144"/>
    </source>
</evidence>
<feature type="coiled-coil region" evidence="1">
    <location>
        <begin position="133"/>
        <end position="326"/>
    </location>
</feature>
<sequence length="380" mass="43555">MGFGFGKSKVSKENEAELARLRQTISSTNAELNGTKTQIQNLRQQHEQLQIQSTFRESRDAAIINDLSNRLRGVEEEKHSLQDVSKEFSKELNLVWAKAEASTLEAVRRDEQIEALQQTLCRIRLGDGSTVDTEDLRSIVQAQSTELQRLESQVESKNKTLLEAQEALSKETQRNADLFAQLHVAANQSRELKQQLRKVRAESSSMEETLNAQNRELEARMRVLLQEQEARSRAELERFYRDLETAVEEKGQLRAELQRRQDELNTKVARIQALETELAENNEMMVTARQNLNQTRNQLSIEQRKARMAAQENADKDKKMKFLQQQCVAMHFNIEALRKESRDASSTSAGTDRQPRRRGRGRGSIFAGMYQAPRSPVQNS</sequence>
<dbReference type="Proteomes" id="UP000193144">
    <property type="component" value="Unassembled WGS sequence"/>
</dbReference>
<feature type="region of interest" description="Disordered" evidence="2">
    <location>
        <begin position="338"/>
        <end position="380"/>
    </location>
</feature>
<keyword evidence="4" id="KW-1185">Reference proteome</keyword>
<name>A0A1Y1ZNN4_9PLEO</name>
<comment type="caution">
    <text evidence="3">The sequence shown here is derived from an EMBL/GenBank/DDBJ whole genome shotgun (WGS) entry which is preliminary data.</text>
</comment>
<gene>
    <name evidence="3" type="ORF">BCR34DRAFT_564733</name>
</gene>
<reference evidence="3 4" key="1">
    <citation type="submission" date="2016-07" db="EMBL/GenBank/DDBJ databases">
        <title>Pervasive Adenine N6-methylation of Active Genes in Fungi.</title>
        <authorList>
            <consortium name="DOE Joint Genome Institute"/>
            <person name="Mondo S.J."/>
            <person name="Dannebaum R.O."/>
            <person name="Kuo R.C."/>
            <person name="Labutti K."/>
            <person name="Haridas S."/>
            <person name="Kuo A."/>
            <person name="Salamov A."/>
            <person name="Ahrendt S.R."/>
            <person name="Lipzen A."/>
            <person name="Sullivan W."/>
            <person name="Andreopoulos W.B."/>
            <person name="Clum A."/>
            <person name="Lindquist E."/>
            <person name="Daum C."/>
            <person name="Ramamoorthy G.K."/>
            <person name="Gryganskyi A."/>
            <person name="Culley D."/>
            <person name="Magnuson J.K."/>
            <person name="James T.Y."/>
            <person name="O'Malley M.A."/>
            <person name="Stajich J.E."/>
            <person name="Spatafora J.W."/>
            <person name="Visel A."/>
            <person name="Grigoriev I.V."/>
        </authorList>
    </citation>
    <scope>NUCLEOTIDE SEQUENCE [LARGE SCALE GENOMIC DNA]</scope>
    <source>
        <strain evidence="3 4">CBS 115471</strain>
    </source>
</reference>
<keyword evidence="1" id="KW-0175">Coiled coil</keyword>
<organism evidence="3 4">
    <name type="scientific">Clohesyomyces aquaticus</name>
    <dbReference type="NCBI Taxonomy" id="1231657"/>
    <lineage>
        <taxon>Eukaryota</taxon>
        <taxon>Fungi</taxon>
        <taxon>Dikarya</taxon>
        <taxon>Ascomycota</taxon>
        <taxon>Pezizomycotina</taxon>
        <taxon>Dothideomycetes</taxon>
        <taxon>Pleosporomycetidae</taxon>
        <taxon>Pleosporales</taxon>
        <taxon>Lindgomycetaceae</taxon>
        <taxon>Clohesyomyces</taxon>
    </lineage>
</organism>
<protein>
    <submittedName>
        <fullName evidence="3">Uncharacterized protein</fullName>
    </submittedName>
</protein>
<evidence type="ECO:0000256" key="2">
    <source>
        <dbReference type="SAM" id="MobiDB-lite"/>
    </source>
</evidence>
<dbReference type="AlphaFoldDB" id="A0A1Y1ZNN4"/>
<proteinExistence type="predicted"/>
<evidence type="ECO:0000256" key="1">
    <source>
        <dbReference type="SAM" id="Coils"/>
    </source>
</evidence>
<dbReference type="OrthoDB" id="3796286at2759"/>
<evidence type="ECO:0000313" key="3">
    <source>
        <dbReference type="EMBL" id="ORY11828.1"/>
    </source>
</evidence>
<dbReference type="EMBL" id="MCFA01000057">
    <property type="protein sequence ID" value="ORY11828.1"/>
    <property type="molecule type" value="Genomic_DNA"/>
</dbReference>
<feature type="coiled-coil region" evidence="1">
    <location>
        <begin position="11"/>
        <end position="84"/>
    </location>
</feature>